<evidence type="ECO:0000256" key="5">
    <source>
        <dbReference type="ARBA" id="ARBA00022553"/>
    </source>
</evidence>
<name>A0A6I8P4X3_ORNAN</name>
<dbReference type="FunFam" id="2.60.40.10:FF:000465">
    <property type="entry name" value="Granulocyte colony-stimulating factor receptor"/>
    <property type="match status" value="1"/>
</dbReference>
<feature type="region of interest" description="Disordered" evidence="15">
    <location>
        <begin position="273"/>
        <end position="342"/>
    </location>
</feature>
<evidence type="ECO:0000256" key="15">
    <source>
        <dbReference type="SAM" id="MobiDB-lite"/>
    </source>
</evidence>
<dbReference type="InParanoid" id="A0A6I8P4X3"/>
<accession>A0A6I8P4X3</accession>
<protein>
    <recommendedName>
        <fullName evidence="16">Fibronectin type-III domain-containing protein</fullName>
    </recommendedName>
</protein>
<dbReference type="FunCoup" id="A0A6I8P4X3">
    <property type="interactions" value="552"/>
</dbReference>
<evidence type="ECO:0000256" key="14">
    <source>
        <dbReference type="ARBA" id="ARBA00023319"/>
    </source>
</evidence>
<keyword evidence="18" id="KW-1185">Reference proteome</keyword>
<dbReference type="Gene3D" id="2.60.40.10">
    <property type="entry name" value="Immunoglobulins"/>
    <property type="match status" value="5"/>
</dbReference>
<evidence type="ECO:0000256" key="3">
    <source>
        <dbReference type="ARBA" id="ARBA00010890"/>
    </source>
</evidence>
<dbReference type="PANTHER" id="PTHR23036:SF103">
    <property type="entry name" value="GRANULOCYTE COLONY-STIMULATING FACTOR RECEPTOR"/>
    <property type="match status" value="1"/>
</dbReference>
<keyword evidence="10" id="KW-0472">Membrane</keyword>
<dbReference type="CDD" id="cd00063">
    <property type="entry name" value="FN3"/>
    <property type="match status" value="2"/>
</dbReference>
<dbReference type="InterPro" id="IPR013783">
    <property type="entry name" value="Ig-like_fold"/>
</dbReference>
<reference evidence="17" key="2">
    <citation type="submission" date="2025-09" db="UniProtKB">
        <authorList>
            <consortium name="Ensembl"/>
        </authorList>
    </citation>
    <scope>IDENTIFICATION</scope>
    <source>
        <strain evidence="17">Glennie</strain>
    </source>
</reference>
<keyword evidence="11" id="KW-1015">Disulfide bond</keyword>
<dbReference type="Bgee" id="ENSOANG00000002062">
    <property type="expression patterns" value="Expressed in liver and 6 other cell types or tissues"/>
</dbReference>
<dbReference type="PANTHER" id="PTHR23036">
    <property type="entry name" value="CYTOKINE RECEPTOR"/>
    <property type="match status" value="1"/>
</dbReference>
<gene>
    <name evidence="17" type="primary">CSF3R</name>
</gene>
<dbReference type="SUPFAM" id="SSF49265">
    <property type="entry name" value="Fibronectin type III"/>
    <property type="match status" value="2"/>
</dbReference>
<dbReference type="InterPro" id="IPR003961">
    <property type="entry name" value="FN3_dom"/>
</dbReference>
<proteinExistence type="inferred from homology"/>
<dbReference type="GO" id="GO:0004896">
    <property type="term" value="F:cytokine receptor activity"/>
    <property type="evidence" value="ECO:0000318"/>
    <property type="project" value="GO_Central"/>
</dbReference>
<dbReference type="FunFam" id="2.60.40.10:FF:000997">
    <property type="entry name" value="Colony stimulating factor 3 receptor (Granulocyte)"/>
    <property type="match status" value="1"/>
</dbReference>
<evidence type="ECO:0000259" key="16">
    <source>
        <dbReference type="PROSITE" id="PS50853"/>
    </source>
</evidence>
<keyword evidence="9" id="KW-1133">Transmembrane helix</keyword>
<evidence type="ECO:0000256" key="10">
    <source>
        <dbReference type="ARBA" id="ARBA00023136"/>
    </source>
</evidence>
<dbReference type="GO" id="GO:0009897">
    <property type="term" value="C:external side of plasma membrane"/>
    <property type="evidence" value="ECO:0000318"/>
    <property type="project" value="GO_Central"/>
</dbReference>
<feature type="compositionally biased region" description="Polar residues" evidence="15">
    <location>
        <begin position="752"/>
        <end position="764"/>
    </location>
</feature>
<dbReference type="Proteomes" id="UP000002279">
    <property type="component" value="Unplaced"/>
</dbReference>
<dbReference type="PROSITE" id="PS50853">
    <property type="entry name" value="FN3"/>
    <property type="match status" value="2"/>
</dbReference>
<comment type="subcellular location">
    <subcellularLocation>
        <location evidence="1">Cell membrane</location>
        <topology evidence="1">Single-pass type I membrane protein</topology>
    </subcellularLocation>
</comment>
<keyword evidence="13" id="KW-0325">Glycoprotein</keyword>
<dbReference type="Ensembl" id="ENSOANT00000069995.1">
    <property type="protein sequence ID" value="ENSOANP00000047979.1"/>
    <property type="gene ID" value="ENSOANG00000002062.3"/>
</dbReference>
<dbReference type="AlphaFoldDB" id="A0A6I8P4X3"/>
<keyword evidence="6" id="KW-0812">Transmembrane</keyword>
<dbReference type="GO" id="GO:0008284">
    <property type="term" value="P:positive regulation of cell population proliferation"/>
    <property type="evidence" value="ECO:0000318"/>
    <property type="project" value="GO_Central"/>
</dbReference>
<evidence type="ECO:0000256" key="9">
    <source>
        <dbReference type="ARBA" id="ARBA00022989"/>
    </source>
</evidence>
<evidence type="ECO:0000313" key="18">
    <source>
        <dbReference type="Proteomes" id="UP000002279"/>
    </source>
</evidence>
<feature type="domain" description="Fibronectin type-III" evidence="16">
    <location>
        <begin position="415"/>
        <end position="512"/>
    </location>
</feature>
<evidence type="ECO:0000256" key="2">
    <source>
        <dbReference type="ARBA" id="ARBA00008921"/>
    </source>
</evidence>
<dbReference type="Pfam" id="PF00041">
    <property type="entry name" value="fn3"/>
    <property type="match status" value="1"/>
</dbReference>
<feature type="compositionally biased region" description="Low complexity" evidence="15">
    <location>
        <begin position="776"/>
        <end position="789"/>
    </location>
</feature>
<evidence type="ECO:0000256" key="11">
    <source>
        <dbReference type="ARBA" id="ARBA00023157"/>
    </source>
</evidence>
<keyword evidence="7" id="KW-0732">Signal</keyword>
<keyword evidence="5" id="KW-0597">Phosphoprotein</keyword>
<dbReference type="SUPFAM" id="SSF48726">
    <property type="entry name" value="Immunoglobulin"/>
    <property type="match status" value="1"/>
</dbReference>
<dbReference type="InterPro" id="IPR036179">
    <property type="entry name" value="Ig-like_dom_sf"/>
</dbReference>
<dbReference type="Pfam" id="PF06328">
    <property type="entry name" value="Lep_receptor_Ig"/>
    <property type="match status" value="1"/>
</dbReference>
<keyword evidence="14" id="KW-0393">Immunoglobulin domain</keyword>
<organism evidence="17 18">
    <name type="scientific">Ornithorhynchus anatinus</name>
    <name type="common">Duckbill platypus</name>
    <dbReference type="NCBI Taxonomy" id="9258"/>
    <lineage>
        <taxon>Eukaryota</taxon>
        <taxon>Metazoa</taxon>
        <taxon>Chordata</taxon>
        <taxon>Craniata</taxon>
        <taxon>Vertebrata</taxon>
        <taxon>Euteleostomi</taxon>
        <taxon>Mammalia</taxon>
        <taxon>Monotremata</taxon>
        <taxon>Ornithorhynchidae</taxon>
        <taxon>Ornithorhynchus</taxon>
    </lineage>
</organism>
<dbReference type="InterPro" id="IPR010457">
    <property type="entry name" value="IgC2-like_lig-bd"/>
</dbReference>
<dbReference type="InterPro" id="IPR050379">
    <property type="entry name" value="Type-I_Cytokine_Rcpt"/>
</dbReference>
<dbReference type="FunFam" id="2.60.40.10:FF:000542">
    <property type="entry name" value="Interleukin-6 receptor subunit beta"/>
    <property type="match status" value="1"/>
</dbReference>
<dbReference type="InterPro" id="IPR036116">
    <property type="entry name" value="FN3_sf"/>
</dbReference>
<keyword evidence="8" id="KW-0677">Repeat</keyword>
<comment type="similarity">
    <text evidence="2">Belongs to the type I cytokine receptor family. Type 2 subfamily.</text>
</comment>
<feature type="region of interest" description="Disordered" evidence="15">
    <location>
        <begin position="736"/>
        <end position="794"/>
    </location>
</feature>
<dbReference type="PROSITE" id="PS01353">
    <property type="entry name" value="HEMATOPO_REC_L_F2"/>
    <property type="match status" value="1"/>
</dbReference>
<evidence type="ECO:0000256" key="13">
    <source>
        <dbReference type="ARBA" id="ARBA00023180"/>
    </source>
</evidence>
<dbReference type="GeneTree" id="ENSGT00940000158915"/>
<keyword evidence="4" id="KW-1003">Cell membrane</keyword>
<feature type="domain" description="Fibronectin type-III" evidence="16">
    <location>
        <begin position="515"/>
        <end position="607"/>
    </location>
</feature>
<dbReference type="InterPro" id="IPR003529">
    <property type="entry name" value="Hematopoietin_rcpt_Gp130_CS"/>
</dbReference>
<reference evidence="17" key="1">
    <citation type="submission" date="2025-08" db="UniProtKB">
        <authorList>
            <consortium name="Ensembl"/>
        </authorList>
    </citation>
    <scope>IDENTIFICATION</scope>
    <source>
        <strain evidence="17">Glennie</strain>
    </source>
</reference>
<evidence type="ECO:0000256" key="12">
    <source>
        <dbReference type="ARBA" id="ARBA00023170"/>
    </source>
</evidence>
<evidence type="ECO:0000256" key="6">
    <source>
        <dbReference type="ARBA" id="ARBA00022692"/>
    </source>
</evidence>
<evidence type="ECO:0000256" key="4">
    <source>
        <dbReference type="ARBA" id="ARBA00022475"/>
    </source>
</evidence>
<dbReference type="GO" id="GO:0043235">
    <property type="term" value="C:receptor complex"/>
    <property type="evidence" value="ECO:0000318"/>
    <property type="project" value="GO_Central"/>
</dbReference>
<feature type="compositionally biased region" description="Pro residues" evidence="15">
    <location>
        <begin position="278"/>
        <end position="290"/>
    </location>
</feature>
<evidence type="ECO:0000256" key="1">
    <source>
        <dbReference type="ARBA" id="ARBA00004251"/>
    </source>
</evidence>
<dbReference type="SMART" id="SM00060">
    <property type="entry name" value="FN3"/>
    <property type="match status" value="2"/>
</dbReference>
<dbReference type="OMA" id="SYCSIPR"/>
<evidence type="ECO:0000256" key="7">
    <source>
        <dbReference type="ARBA" id="ARBA00022729"/>
    </source>
</evidence>
<dbReference type="GO" id="GO:0019221">
    <property type="term" value="P:cytokine-mediated signaling pathway"/>
    <property type="evidence" value="ECO:0000318"/>
    <property type="project" value="GO_Central"/>
</dbReference>
<evidence type="ECO:0000313" key="17">
    <source>
        <dbReference type="Ensembl" id="ENSOANP00000047979.1"/>
    </source>
</evidence>
<dbReference type="FunFam" id="2.60.40.10:FF:000524">
    <property type="entry name" value="Interleukin-6 receptor subunit beta"/>
    <property type="match status" value="1"/>
</dbReference>
<sequence>MLRDGRTPGVGCCWMGWACGHISVGALIVPLGSPVYASCTIPSNCSLHKGDGATQIVWKLEREYRAGDRQWRRPDGTQESTLTIARFNYSEASLFCGVLWAGIPQIMAHVDLRAGYVPFRPSNLSCIMNLTTANLTCQWDPGPETFLPTNFTLKSFRSRDRCRSREKPVPDCIPEAGLRRCTIPRRHLQMYQKMELWVLAQNVLGAAESSHLCIDPADVVKPDPPSLRKALSVMQRPGCLRLDWRGHNATDHVEQVCELRHRTYGAPAWTVVRGSPLGPGPGPGKAPPGRVPRDARPPGPGGGHWRCKSLRPARAPALGTSPLPGLGRQAELNSPLSVPGQPMQVKETHGWILGYRVSRRLQGPAGDTQTLCNTTELGCRFSLPAGVRDVFITAFNAAGDSPPTQVTFWEVRGPPLLGLHTSPRDPHSLWVRWEPPRTATHGYVLEWCPAALPSPLSCNTSWRIERDGSSNQVLLDENIEPFQPYEISVFPLYVGGMGPPQQTQAYSQEKAPSCAPKPQLRNIGESWAELMWEPVPLRLRNGILTHYTIFWTDTHDHVAYSVLNASSRTCILSGLEPGSLYRVHMMASTAAGSVNSTDLTLATVFPVSFHPSPGPHSTFFFRMKNQLWPNVPDPARSSLRGWLPQSLEEENIQLPNLRDSGPLPISSLTVLEKETEKKPSPWGTMEGAGIPARDPPAPARAYLLQAEPLAARAPPGEAQSCSYMNEVQYAKVMDASSSRGQAKTPAPLYLRSDSSQPLLGNLTPSPKPYENLWFQSGSPSSEGDPGPFSFREAPVSLGGLEEPLADFPLLRGLRLGGADGLGGF</sequence>
<keyword evidence="12" id="KW-0675">Receptor</keyword>
<dbReference type="GO" id="GO:0019955">
    <property type="term" value="F:cytokine binding"/>
    <property type="evidence" value="ECO:0000318"/>
    <property type="project" value="GO_Central"/>
</dbReference>
<comment type="similarity">
    <text evidence="3">Belongs to the type I cytokine receptor family. Type 3 subfamily.</text>
</comment>
<evidence type="ECO:0000256" key="8">
    <source>
        <dbReference type="ARBA" id="ARBA00022737"/>
    </source>
</evidence>